<name>A0AAE1A561_9GAST</name>
<dbReference type="AlphaFoldDB" id="A0AAE1A561"/>
<gene>
    <name evidence="1" type="ORF">RRG08_054863</name>
</gene>
<organism evidence="1 2">
    <name type="scientific">Elysia crispata</name>
    <name type="common">lettuce slug</name>
    <dbReference type="NCBI Taxonomy" id="231223"/>
    <lineage>
        <taxon>Eukaryota</taxon>
        <taxon>Metazoa</taxon>
        <taxon>Spiralia</taxon>
        <taxon>Lophotrochozoa</taxon>
        <taxon>Mollusca</taxon>
        <taxon>Gastropoda</taxon>
        <taxon>Heterobranchia</taxon>
        <taxon>Euthyneura</taxon>
        <taxon>Panpulmonata</taxon>
        <taxon>Sacoglossa</taxon>
        <taxon>Placobranchoidea</taxon>
        <taxon>Plakobranchidae</taxon>
        <taxon>Elysia</taxon>
    </lineage>
</organism>
<evidence type="ECO:0000313" key="1">
    <source>
        <dbReference type="EMBL" id="KAK3781524.1"/>
    </source>
</evidence>
<accession>A0AAE1A561</accession>
<proteinExistence type="predicted"/>
<protein>
    <submittedName>
        <fullName evidence="1">Uncharacterized protein</fullName>
    </submittedName>
</protein>
<dbReference type="Proteomes" id="UP001283361">
    <property type="component" value="Unassembled WGS sequence"/>
</dbReference>
<dbReference type="EMBL" id="JAWDGP010002623">
    <property type="protein sequence ID" value="KAK3781524.1"/>
    <property type="molecule type" value="Genomic_DNA"/>
</dbReference>
<reference evidence="1" key="1">
    <citation type="journal article" date="2023" name="G3 (Bethesda)">
        <title>A reference genome for the long-term kleptoplast-retaining sea slug Elysia crispata morphotype clarki.</title>
        <authorList>
            <person name="Eastman K.E."/>
            <person name="Pendleton A.L."/>
            <person name="Shaikh M.A."/>
            <person name="Suttiyut T."/>
            <person name="Ogas R."/>
            <person name="Tomko P."/>
            <person name="Gavelis G."/>
            <person name="Widhalm J.R."/>
            <person name="Wisecaver J.H."/>
        </authorList>
    </citation>
    <scope>NUCLEOTIDE SEQUENCE</scope>
    <source>
        <strain evidence="1">ECLA1</strain>
    </source>
</reference>
<keyword evidence="2" id="KW-1185">Reference proteome</keyword>
<comment type="caution">
    <text evidence="1">The sequence shown here is derived from an EMBL/GenBank/DDBJ whole genome shotgun (WGS) entry which is preliminary data.</text>
</comment>
<sequence>MRVHNKVILLSIAKQALHREVYRLTTINIFRLVIKEEGFYSAGFQPRGLFETSCLHLFSSDKDGESQVMILSFQVLLSCSYIYHGLELLWPAIL</sequence>
<evidence type="ECO:0000313" key="2">
    <source>
        <dbReference type="Proteomes" id="UP001283361"/>
    </source>
</evidence>